<dbReference type="AlphaFoldDB" id="A0AA40VMS2"/>
<sequence length="426" mass="46672">MSGLTRRDWAVFTTLALLTVAVVMLALFAPPRWAIAGLGVLLGASAVIARAQLIARRDADQRLRRESRVTRDATKRTLQVTTRTLKQMTATRDAVLGAGEAMRAAAKSESMRTAAMRAELRGVRVSQQLSSQTMTALRGVVDEIDSQLGDTATKDDVAELARLSTTVARLGHVATGDNVAELAHMLETARASEVRSFTETLRPSINSLEREIRRQHPEIMTDFQSLQQLLHRFGPQATLPPIAGWAMSPSGLLALTDEITKRDAELVVECGSGSSTLWMALAMRAKGRGKVIALEHLQAYADKTTEILREHGVADWAEVRVAPLTSVATPQGEFQWYDIDATEWDRSIDLLLVDGPPTTTGKHARYPALPVFAPALKPSAQIVVDDAERQDEREVIELWQAEWPDLLRLSSPGRGVEVFGLVKSFA</sequence>
<name>A0AA40VMS2_9MICO</name>
<keyword evidence="1" id="KW-1133">Transmembrane helix</keyword>
<feature type="transmembrane region" description="Helical" evidence="1">
    <location>
        <begin position="9"/>
        <end position="29"/>
    </location>
</feature>
<dbReference type="RefSeq" id="WP_183499710.1">
    <property type="nucleotide sequence ID" value="NZ_BAABCO010000002.1"/>
</dbReference>
<dbReference type="EMBL" id="JACIFH010000001">
    <property type="protein sequence ID" value="MBB4140132.1"/>
    <property type="molecule type" value="Genomic_DNA"/>
</dbReference>
<keyword evidence="1" id="KW-0472">Membrane</keyword>
<organism evidence="2 3">
    <name type="scientific">Microbacterium invictum</name>
    <dbReference type="NCBI Taxonomy" id="515415"/>
    <lineage>
        <taxon>Bacteria</taxon>
        <taxon>Bacillati</taxon>
        <taxon>Actinomycetota</taxon>
        <taxon>Actinomycetes</taxon>
        <taxon>Micrococcales</taxon>
        <taxon>Microbacteriaceae</taxon>
        <taxon>Microbacterium</taxon>
    </lineage>
</organism>
<evidence type="ECO:0000256" key="1">
    <source>
        <dbReference type="SAM" id="Phobius"/>
    </source>
</evidence>
<dbReference type="InterPro" id="IPR029063">
    <property type="entry name" value="SAM-dependent_MTases_sf"/>
</dbReference>
<dbReference type="SUPFAM" id="SSF53335">
    <property type="entry name" value="S-adenosyl-L-methionine-dependent methyltransferases"/>
    <property type="match status" value="1"/>
</dbReference>
<feature type="transmembrane region" description="Helical" evidence="1">
    <location>
        <begin position="35"/>
        <end position="55"/>
    </location>
</feature>
<evidence type="ECO:0000313" key="3">
    <source>
        <dbReference type="Proteomes" id="UP000549113"/>
    </source>
</evidence>
<accession>A0AA40VMS2</accession>
<dbReference type="Pfam" id="PF13578">
    <property type="entry name" value="Methyltransf_24"/>
    <property type="match status" value="1"/>
</dbReference>
<keyword evidence="3" id="KW-1185">Reference proteome</keyword>
<keyword evidence="1" id="KW-0812">Transmembrane</keyword>
<comment type="caution">
    <text evidence="2">The sequence shown here is derived from an EMBL/GenBank/DDBJ whole genome shotgun (WGS) entry which is preliminary data.</text>
</comment>
<dbReference type="Proteomes" id="UP000549113">
    <property type="component" value="Unassembled WGS sequence"/>
</dbReference>
<gene>
    <name evidence="2" type="ORF">BKA10_001926</name>
</gene>
<protein>
    <submittedName>
        <fullName evidence="2">O-methyltransferase YrrM</fullName>
    </submittedName>
</protein>
<proteinExistence type="predicted"/>
<evidence type="ECO:0000313" key="2">
    <source>
        <dbReference type="EMBL" id="MBB4140132.1"/>
    </source>
</evidence>
<reference evidence="2 3" key="1">
    <citation type="submission" date="2020-08" db="EMBL/GenBank/DDBJ databases">
        <title>Sequencing the genomes of 1000 actinobacteria strains.</title>
        <authorList>
            <person name="Klenk H.-P."/>
        </authorList>
    </citation>
    <scope>NUCLEOTIDE SEQUENCE [LARGE SCALE GENOMIC DNA]</scope>
    <source>
        <strain evidence="2 3">DSM 19600</strain>
    </source>
</reference>
<dbReference type="Gene3D" id="3.40.50.150">
    <property type="entry name" value="Vaccinia Virus protein VP39"/>
    <property type="match status" value="1"/>
</dbReference>